<reference evidence="1" key="1">
    <citation type="journal article" date="2015" name="Nature">
        <title>Complex archaea that bridge the gap between prokaryotes and eukaryotes.</title>
        <authorList>
            <person name="Spang A."/>
            <person name="Saw J.H."/>
            <person name="Jorgensen S.L."/>
            <person name="Zaremba-Niedzwiedzka K."/>
            <person name="Martijn J."/>
            <person name="Lind A.E."/>
            <person name="van Eijk R."/>
            <person name="Schleper C."/>
            <person name="Guy L."/>
            <person name="Ettema T.J."/>
        </authorList>
    </citation>
    <scope>NUCLEOTIDE SEQUENCE</scope>
</reference>
<comment type="caution">
    <text evidence="1">The sequence shown here is derived from an EMBL/GenBank/DDBJ whole genome shotgun (WGS) entry which is preliminary data.</text>
</comment>
<proteinExistence type="predicted"/>
<accession>A0A0F9SFT4</accession>
<dbReference type="AlphaFoldDB" id="A0A0F9SFT4"/>
<gene>
    <name evidence="1" type="ORF">LCGC14_0779950</name>
</gene>
<evidence type="ECO:0000313" key="1">
    <source>
        <dbReference type="EMBL" id="KKN35806.1"/>
    </source>
</evidence>
<protein>
    <submittedName>
        <fullName evidence="1">Uncharacterized protein</fullName>
    </submittedName>
</protein>
<organism evidence="1">
    <name type="scientific">marine sediment metagenome</name>
    <dbReference type="NCBI Taxonomy" id="412755"/>
    <lineage>
        <taxon>unclassified sequences</taxon>
        <taxon>metagenomes</taxon>
        <taxon>ecological metagenomes</taxon>
    </lineage>
</organism>
<dbReference type="EMBL" id="LAZR01002010">
    <property type="protein sequence ID" value="KKN35806.1"/>
    <property type="molecule type" value="Genomic_DNA"/>
</dbReference>
<name>A0A0F9SFT4_9ZZZZ</name>
<sequence>MTDNFGSPRLTDPSGRYDRILDRAQKRVEEVKTNLGVVTPNRPVGSVKLSAEDEKRDYLSVSFDAAGLDDRLSQYIAELGFGRGMLEFKSWVERNGV</sequence>